<name>A0A2R6NHZ2_9APHY</name>
<reference evidence="1 2" key="1">
    <citation type="submission" date="2018-02" db="EMBL/GenBank/DDBJ databases">
        <title>Genome sequence of the basidiomycete white-rot fungus Phlebia centrifuga.</title>
        <authorList>
            <person name="Granchi Z."/>
            <person name="Peng M."/>
            <person name="de Vries R.P."/>
            <person name="Hilden K."/>
            <person name="Makela M.R."/>
            <person name="Grigoriev I."/>
            <person name="Riley R."/>
        </authorList>
    </citation>
    <scope>NUCLEOTIDE SEQUENCE [LARGE SCALE GENOMIC DNA]</scope>
    <source>
        <strain evidence="1 2">FBCC195</strain>
    </source>
</reference>
<dbReference type="EMBL" id="MLYV02001230">
    <property type="protein sequence ID" value="PSR71980.1"/>
    <property type="molecule type" value="Genomic_DNA"/>
</dbReference>
<gene>
    <name evidence="1" type="ORF">PHLCEN_2v12190</name>
</gene>
<comment type="caution">
    <text evidence="1">The sequence shown here is derived from an EMBL/GenBank/DDBJ whole genome shotgun (WGS) entry which is preliminary data.</text>
</comment>
<sequence>MTPQEAAGRAQADYKDLKKIECGSLYLALYESDSEEPSLLLFPLNQHAMGNYPRQSAIRYYFRDGQIKDHGEVPLDRRWRYRRTLVNVDPVNFKALMKLSEGDIRKDLLDRIAGSIDVTTFGRNSGKLTERDCPVGLGLLLGVRIFSLF</sequence>
<dbReference type="AlphaFoldDB" id="A0A2R6NHZ2"/>
<evidence type="ECO:0000313" key="1">
    <source>
        <dbReference type="EMBL" id="PSR71980.1"/>
    </source>
</evidence>
<protein>
    <submittedName>
        <fullName evidence="1">Uncharacterized protein</fullName>
    </submittedName>
</protein>
<accession>A0A2R6NHZ2</accession>
<keyword evidence="2" id="KW-1185">Reference proteome</keyword>
<evidence type="ECO:0000313" key="2">
    <source>
        <dbReference type="Proteomes" id="UP000186601"/>
    </source>
</evidence>
<proteinExistence type="predicted"/>
<dbReference type="Proteomes" id="UP000186601">
    <property type="component" value="Unassembled WGS sequence"/>
</dbReference>
<organism evidence="1 2">
    <name type="scientific">Hermanssonia centrifuga</name>
    <dbReference type="NCBI Taxonomy" id="98765"/>
    <lineage>
        <taxon>Eukaryota</taxon>
        <taxon>Fungi</taxon>
        <taxon>Dikarya</taxon>
        <taxon>Basidiomycota</taxon>
        <taxon>Agaricomycotina</taxon>
        <taxon>Agaricomycetes</taxon>
        <taxon>Polyporales</taxon>
        <taxon>Meruliaceae</taxon>
        <taxon>Hermanssonia</taxon>
    </lineage>
</organism>